<keyword evidence="1" id="KW-0812">Transmembrane</keyword>
<comment type="caution">
    <text evidence="2">The sequence shown here is derived from an EMBL/GenBank/DDBJ whole genome shotgun (WGS) entry which is preliminary data.</text>
</comment>
<keyword evidence="3" id="KW-1185">Reference proteome</keyword>
<name>A0ABQ4JRR5_SALAC</name>
<organism evidence="2 3">
    <name type="scientific">Salinispora arenicola</name>
    <dbReference type="NCBI Taxonomy" id="168697"/>
    <lineage>
        <taxon>Bacteria</taxon>
        <taxon>Bacillati</taxon>
        <taxon>Actinomycetota</taxon>
        <taxon>Actinomycetes</taxon>
        <taxon>Micromonosporales</taxon>
        <taxon>Micromonosporaceae</taxon>
        <taxon>Salinispora</taxon>
    </lineage>
</organism>
<accession>A0ABQ4JRR5</accession>
<dbReference type="Proteomes" id="UP000677457">
    <property type="component" value="Unassembled WGS sequence"/>
</dbReference>
<evidence type="ECO:0000313" key="2">
    <source>
        <dbReference type="EMBL" id="GIM85665.1"/>
    </source>
</evidence>
<keyword evidence="1" id="KW-1133">Transmembrane helix</keyword>
<dbReference type="EMBL" id="BOQM01000015">
    <property type="protein sequence ID" value="GIM85665.1"/>
    <property type="molecule type" value="Genomic_DNA"/>
</dbReference>
<reference evidence="2 3" key="1">
    <citation type="submission" date="2021-03" db="EMBL/GenBank/DDBJ databases">
        <title>Whole genome shotgun sequence of Salinispora arenicola NBRC 105043.</title>
        <authorList>
            <person name="Komaki H."/>
            <person name="Tamura T."/>
        </authorList>
    </citation>
    <scope>NUCLEOTIDE SEQUENCE [LARGE SCALE GENOMIC DNA]</scope>
    <source>
        <strain evidence="2 3">NBRC 105043</strain>
    </source>
</reference>
<evidence type="ECO:0000256" key="1">
    <source>
        <dbReference type="SAM" id="Phobius"/>
    </source>
</evidence>
<sequence>MVYAASRGIGRVLPARRVRSGPRTGTHWLVAGWLMPLLAVGVAPAFWLDIADLPDGGRPRM</sequence>
<feature type="transmembrane region" description="Helical" evidence="1">
    <location>
        <begin position="26"/>
        <end position="48"/>
    </location>
</feature>
<proteinExistence type="predicted"/>
<evidence type="ECO:0000313" key="3">
    <source>
        <dbReference type="Proteomes" id="UP000677457"/>
    </source>
</evidence>
<gene>
    <name evidence="2" type="ORF">Sar04_24010</name>
</gene>
<protein>
    <submittedName>
        <fullName evidence="2">Uncharacterized protein</fullName>
    </submittedName>
</protein>
<keyword evidence="1" id="KW-0472">Membrane</keyword>